<dbReference type="PATRIC" id="fig|2064.6.peg.5346"/>
<keyword evidence="5" id="KW-1185">Reference proteome</keyword>
<feature type="active site" description="Cysteine persulfide intermediate" evidence="3">
    <location>
        <position position="113"/>
    </location>
</feature>
<evidence type="ECO:0000313" key="5">
    <source>
        <dbReference type="Proteomes" id="UP000032066"/>
    </source>
</evidence>
<protein>
    <recommendedName>
        <fullName evidence="3">Sulfur carrier protein FdhD</fullName>
    </recommendedName>
</protein>
<comment type="caution">
    <text evidence="3">Lacks conserved residue(s) required for the propagation of feature annotation.</text>
</comment>
<dbReference type="GO" id="GO:0006777">
    <property type="term" value="P:Mo-molybdopterin cofactor biosynthetic process"/>
    <property type="evidence" value="ECO:0007669"/>
    <property type="project" value="UniProtKB-UniRule"/>
</dbReference>
<dbReference type="Gene3D" id="3.10.20.10">
    <property type="match status" value="1"/>
</dbReference>
<reference evidence="4 5" key="1">
    <citation type="submission" date="2015-02" db="EMBL/GenBank/DDBJ databases">
        <title>Draft genome sequence of Kitasatospora griseola MF730-N6, a bafilomycin, terpentecin and satosporin producer.</title>
        <authorList>
            <person name="Arens J.C."/>
            <person name="Haltli B."/>
            <person name="Kerr R.G."/>
        </authorList>
    </citation>
    <scope>NUCLEOTIDE SEQUENCE [LARGE SCALE GENOMIC DNA]</scope>
    <source>
        <strain evidence="4 5">MF730-N6</strain>
    </source>
</reference>
<dbReference type="InterPro" id="IPR003786">
    <property type="entry name" value="FdhD"/>
</dbReference>
<dbReference type="HAMAP" id="MF_00187">
    <property type="entry name" value="FdhD"/>
    <property type="match status" value="1"/>
</dbReference>
<dbReference type="Proteomes" id="UP000032066">
    <property type="component" value="Unassembled WGS sequence"/>
</dbReference>
<dbReference type="GO" id="GO:0005737">
    <property type="term" value="C:cytoplasm"/>
    <property type="evidence" value="ECO:0007669"/>
    <property type="project" value="UniProtKB-SubCell"/>
</dbReference>
<proteinExistence type="inferred from homology"/>
<comment type="subcellular location">
    <subcellularLocation>
        <location evidence="3">Cytoplasm</location>
    </subcellularLocation>
</comment>
<dbReference type="GO" id="GO:0016783">
    <property type="term" value="F:sulfurtransferase activity"/>
    <property type="evidence" value="ECO:0007669"/>
    <property type="project" value="InterPro"/>
</dbReference>
<evidence type="ECO:0000256" key="2">
    <source>
        <dbReference type="ARBA" id="ARBA00023150"/>
    </source>
</evidence>
<comment type="function">
    <text evidence="3">Required for formate dehydrogenase (FDH) activity. Acts as a sulfur carrier protein that transfers sulfur from IscS to the molybdenum cofactor prior to its insertion into FDH.</text>
</comment>
<dbReference type="SUPFAM" id="SSF53927">
    <property type="entry name" value="Cytidine deaminase-like"/>
    <property type="match status" value="1"/>
</dbReference>
<evidence type="ECO:0000313" key="4">
    <source>
        <dbReference type="EMBL" id="KIQ62349.1"/>
    </source>
</evidence>
<comment type="similarity">
    <text evidence="3">Belongs to the FdhD family.</text>
</comment>
<evidence type="ECO:0000256" key="1">
    <source>
        <dbReference type="ARBA" id="ARBA00022490"/>
    </source>
</evidence>
<dbReference type="STRING" id="2064.TR51_25045"/>
<keyword evidence="2 3" id="KW-0501">Molybdenum cofactor biosynthesis</keyword>
<sequence length="273" mass="28727">MARATVRRRVVRLRDGERGARPDSLAAEEPLEIRIGGEALTVTMRTPGHDFDLVAGFLVGEGLVAATEELAALRYCAGTDADGANTYNVVDAAVRGARPALSAHRNLLTTSACGLCGRDTVDAVRTRSRWDVSADPLTLDPEVLYALPDRLRAAQRTFDSTGGLHAAALFAADGALLCAREDVGRHNAVDKVVGWALREGLLPLRGHVLLVSGRASFELTQKAALAGLPLLAAVSAPSSLAVDLAEELGLTLVGFLRGRSANVYTRADRIAGG</sequence>
<dbReference type="GO" id="GO:0097163">
    <property type="term" value="F:sulfur carrier activity"/>
    <property type="evidence" value="ECO:0007669"/>
    <property type="project" value="UniProtKB-UniRule"/>
</dbReference>
<comment type="caution">
    <text evidence="4">The sequence shown here is derived from an EMBL/GenBank/DDBJ whole genome shotgun (WGS) entry which is preliminary data.</text>
</comment>
<evidence type="ECO:0000256" key="3">
    <source>
        <dbReference type="HAMAP-Rule" id="MF_00187"/>
    </source>
</evidence>
<dbReference type="AlphaFoldDB" id="A0A0D0PIN0"/>
<dbReference type="OrthoDB" id="3197277at2"/>
<gene>
    <name evidence="3" type="primary">fdhD</name>
    <name evidence="4" type="ORF">TR51_25045</name>
</gene>
<accession>A0A0D0PIN0</accession>
<name>A0A0D0PIN0_KITGR</name>
<dbReference type="EMBL" id="JXZB01000004">
    <property type="protein sequence ID" value="KIQ62349.1"/>
    <property type="molecule type" value="Genomic_DNA"/>
</dbReference>
<organism evidence="4 5">
    <name type="scientific">Kitasatospora griseola</name>
    <name type="common">Streptomyces griseolosporeus</name>
    <dbReference type="NCBI Taxonomy" id="2064"/>
    <lineage>
        <taxon>Bacteria</taxon>
        <taxon>Bacillati</taxon>
        <taxon>Actinomycetota</taxon>
        <taxon>Actinomycetes</taxon>
        <taxon>Kitasatosporales</taxon>
        <taxon>Streptomycetaceae</taxon>
        <taxon>Kitasatospora</taxon>
    </lineage>
</organism>
<dbReference type="Gene3D" id="3.40.140.10">
    <property type="entry name" value="Cytidine Deaminase, domain 2"/>
    <property type="match status" value="1"/>
</dbReference>
<dbReference type="Pfam" id="PF02634">
    <property type="entry name" value="FdhD-NarQ"/>
    <property type="match status" value="1"/>
</dbReference>
<dbReference type="PANTHER" id="PTHR30592">
    <property type="entry name" value="FORMATE DEHYDROGENASE"/>
    <property type="match status" value="1"/>
</dbReference>
<dbReference type="NCBIfam" id="NF001943">
    <property type="entry name" value="PRK00724.1-2"/>
    <property type="match status" value="1"/>
</dbReference>
<dbReference type="PIRSF" id="PIRSF015626">
    <property type="entry name" value="FdhD"/>
    <property type="match status" value="1"/>
</dbReference>
<dbReference type="NCBIfam" id="TIGR00129">
    <property type="entry name" value="fdhD_narQ"/>
    <property type="match status" value="1"/>
</dbReference>
<keyword evidence="1 3" id="KW-0963">Cytoplasm</keyword>
<dbReference type="InterPro" id="IPR016193">
    <property type="entry name" value="Cytidine_deaminase-like"/>
</dbReference>
<dbReference type="PANTHER" id="PTHR30592:SF1">
    <property type="entry name" value="SULFUR CARRIER PROTEIN FDHD"/>
    <property type="match status" value="1"/>
</dbReference>
<dbReference type="RefSeq" id="WP_043914289.1">
    <property type="nucleotide sequence ID" value="NZ_CP173360.1"/>
</dbReference>